<name>K2R0I7_MACPH</name>
<comment type="caution">
    <text evidence="2">The sequence shown here is derived from an EMBL/GenBank/DDBJ whole genome shotgun (WGS) entry which is preliminary data.</text>
</comment>
<dbReference type="HOGENOM" id="CLU_1117977_0_0_1"/>
<evidence type="ECO:0000256" key="1">
    <source>
        <dbReference type="SAM" id="MobiDB-lite"/>
    </source>
</evidence>
<dbReference type="EMBL" id="AHHD01000293">
    <property type="protein sequence ID" value="EKG15756.1"/>
    <property type="molecule type" value="Genomic_DNA"/>
</dbReference>
<proteinExistence type="predicted"/>
<dbReference type="VEuPathDB" id="FungiDB:MPH_07191"/>
<dbReference type="AlphaFoldDB" id="K2R0I7"/>
<sequence length="249" mass="28369">MRLRGVDREGSWRSKGLGFCGVREREMQETGQVVLPSKSREVQHPPASPARANSRFGHHHVPRFYRYISKLTLKTLISHHYRYLPPIFDIACLHRLPEAAHDAGGFMSADIRLMAGEQDSHGLKSETRRCMFYPFWNCHPSLVGFSENITKIIRFYAISLGPGCAECATPRTYCTTDPESVLQKGASNKSKVEMSSVVQIDWRCPNAFLFQEKLRSFFSSTMPIGIYFPRTPPLSLLFLFVHEQDAVNK</sequence>
<gene>
    <name evidence="2" type="ORF">MPH_07191</name>
</gene>
<organism evidence="2 3">
    <name type="scientific">Macrophomina phaseolina (strain MS6)</name>
    <name type="common">Charcoal rot fungus</name>
    <dbReference type="NCBI Taxonomy" id="1126212"/>
    <lineage>
        <taxon>Eukaryota</taxon>
        <taxon>Fungi</taxon>
        <taxon>Dikarya</taxon>
        <taxon>Ascomycota</taxon>
        <taxon>Pezizomycotina</taxon>
        <taxon>Dothideomycetes</taxon>
        <taxon>Dothideomycetes incertae sedis</taxon>
        <taxon>Botryosphaeriales</taxon>
        <taxon>Botryosphaeriaceae</taxon>
        <taxon>Macrophomina</taxon>
    </lineage>
</organism>
<dbReference type="Proteomes" id="UP000007129">
    <property type="component" value="Unassembled WGS sequence"/>
</dbReference>
<accession>K2R0I7</accession>
<feature type="region of interest" description="Disordered" evidence="1">
    <location>
        <begin position="36"/>
        <end position="55"/>
    </location>
</feature>
<dbReference type="InParanoid" id="K2R0I7"/>
<protein>
    <submittedName>
        <fullName evidence="2">Uncharacterized protein</fullName>
    </submittedName>
</protein>
<reference evidence="2 3" key="1">
    <citation type="journal article" date="2012" name="BMC Genomics">
        <title>Tools to kill: Genome of one of the most destructive plant pathogenic fungi Macrophomina phaseolina.</title>
        <authorList>
            <person name="Islam M.S."/>
            <person name="Haque M.S."/>
            <person name="Islam M.M."/>
            <person name="Emdad E.M."/>
            <person name="Halim A."/>
            <person name="Hossen Q.M.M."/>
            <person name="Hossain M.Z."/>
            <person name="Ahmed B."/>
            <person name="Rahim S."/>
            <person name="Rahman M.S."/>
            <person name="Alam M.M."/>
            <person name="Hou S."/>
            <person name="Wan X."/>
            <person name="Saito J.A."/>
            <person name="Alam M."/>
        </authorList>
    </citation>
    <scope>NUCLEOTIDE SEQUENCE [LARGE SCALE GENOMIC DNA]</scope>
    <source>
        <strain evidence="2 3">MS6</strain>
    </source>
</reference>
<feature type="non-terminal residue" evidence="2">
    <location>
        <position position="249"/>
    </location>
</feature>
<evidence type="ECO:0000313" key="3">
    <source>
        <dbReference type="Proteomes" id="UP000007129"/>
    </source>
</evidence>
<evidence type="ECO:0000313" key="2">
    <source>
        <dbReference type="EMBL" id="EKG15756.1"/>
    </source>
</evidence>